<dbReference type="EMBL" id="PDXA01000097">
    <property type="protein sequence ID" value="RYN25189.1"/>
    <property type="molecule type" value="Genomic_DNA"/>
</dbReference>
<gene>
    <name evidence="2" type="ORF">AA0114_g12719</name>
</gene>
<sequence>MSTGAVKQPIDLNSLHGKIVLQHGYLTSGVSEFLTDLFPSTCDALKEFKTLMYPQPGQLNRNSTAFLMEQELNNYVEHMRIRANTELQHRNRMLDRMNVYFQVLYSLMQQEVARETKRDSSAMKSIALLTMIFLPATAIATVISPFINLDADEKRLIMAPQFRIFWVISAPVTVAVVIFWIAWLQRAEIARFVYGRPRHE</sequence>
<keyword evidence="1" id="KW-0812">Transmembrane</keyword>
<feature type="transmembrane region" description="Helical" evidence="1">
    <location>
        <begin position="126"/>
        <end position="144"/>
    </location>
</feature>
<accession>A0A4Q4LZC3</accession>
<evidence type="ECO:0000313" key="3">
    <source>
        <dbReference type="Proteomes" id="UP000292402"/>
    </source>
</evidence>
<comment type="caution">
    <text evidence="2">The sequence shown here is derived from an EMBL/GenBank/DDBJ whole genome shotgun (WGS) entry which is preliminary data.</text>
</comment>
<reference evidence="3" key="1">
    <citation type="journal article" date="2019" name="bioRxiv">
        <title>Genomics, evolutionary history and diagnostics of the Alternaria alternata species group including apple and Asian pear pathotypes.</title>
        <authorList>
            <person name="Armitage A.D."/>
            <person name="Cockerton H.M."/>
            <person name="Sreenivasaprasad S."/>
            <person name="Woodhall J.W."/>
            <person name="Lane C.R."/>
            <person name="Harrison R.J."/>
            <person name="Clarkson J.P."/>
        </authorList>
    </citation>
    <scope>NUCLEOTIDE SEQUENCE [LARGE SCALE GENOMIC DNA]</scope>
    <source>
        <strain evidence="3">FERA 1082</strain>
    </source>
</reference>
<dbReference type="Gene3D" id="1.20.58.340">
    <property type="entry name" value="Magnesium transport protein CorA, transmembrane region"/>
    <property type="match status" value="1"/>
</dbReference>
<name>A0A4Q4LZC3_9PLEO</name>
<evidence type="ECO:0000256" key="1">
    <source>
        <dbReference type="SAM" id="Phobius"/>
    </source>
</evidence>
<organism evidence="2 3">
    <name type="scientific">Alternaria tenuissima</name>
    <dbReference type="NCBI Taxonomy" id="119927"/>
    <lineage>
        <taxon>Eukaryota</taxon>
        <taxon>Fungi</taxon>
        <taxon>Dikarya</taxon>
        <taxon>Ascomycota</taxon>
        <taxon>Pezizomycotina</taxon>
        <taxon>Dothideomycetes</taxon>
        <taxon>Pleosporomycetidae</taxon>
        <taxon>Pleosporales</taxon>
        <taxon>Pleosporineae</taxon>
        <taxon>Pleosporaceae</taxon>
        <taxon>Alternaria</taxon>
        <taxon>Alternaria sect. Alternaria</taxon>
        <taxon>Alternaria alternata complex</taxon>
    </lineage>
</organism>
<keyword evidence="1" id="KW-0472">Membrane</keyword>
<dbReference type="AlphaFoldDB" id="A0A4Q4LZC3"/>
<keyword evidence="1" id="KW-1133">Transmembrane helix</keyword>
<protein>
    <submittedName>
        <fullName evidence="2">Uncharacterized protein</fullName>
    </submittedName>
</protein>
<proteinExistence type="predicted"/>
<evidence type="ECO:0000313" key="2">
    <source>
        <dbReference type="EMBL" id="RYN25189.1"/>
    </source>
</evidence>
<dbReference type="Proteomes" id="UP000292402">
    <property type="component" value="Unassembled WGS sequence"/>
</dbReference>
<feature type="transmembrane region" description="Helical" evidence="1">
    <location>
        <begin position="164"/>
        <end position="184"/>
    </location>
</feature>